<dbReference type="Proteomes" id="UP000060778">
    <property type="component" value="Chromosome"/>
</dbReference>
<dbReference type="RefSeq" id="WP_075050210.1">
    <property type="nucleotide sequence ID" value="NZ_CP006867.1"/>
</dbReference>
<protein>
    <recommendedName>
        <fullName evidence="9">protein adenylyltransferase</fullName>
        <ecNumber evidence="9">2.7.7.108</ecNumber>
    </recommendedName>
</protein>
<keyword evidence="8" id="KW-0460">Magnesium</keyword>
<dbReference type="GO" id="GO:0070733">
    <property type="term" value="F:AMPylase activity"/>
    <property type="evidence" value="ECO:0007669"/>
    <property type="project" value="UniProtKB-EC"/>
</dbReference>
<dbReference type="EMBL" id="CP006867">
    <property type="protein sequence ID" value="ALU11949.1"/>
    <property type="molecule type" value="Genomic_DNA"/>
</dbReference>
<comment type="catalytic activity">
    <reaction evidence="12">
        <text>L-tyrosyl-[protein] + ATP = O-(5'-adenylyl)-L-tyrosyl-[protein] + diphosphate</text>
        <dbReference type="Rhea" id="RHEA:54288"/>
        <dbReference type="Rhea" id="RHEA-COMP:10136"/>
        <dbReference type="Rhea" id="RHEA-COMP:13846"/>
        <dbReference type="ChEBI" id="CHEBI:30616"/>
        <dbReference type="ChEBI" id="CHEBI:33019"/>
        <dbReference type="ChEBI" id="CHEBI:46858"/>
        <dbReference type="ChEBI" id="CHEBI:83624"/>
        <dbReference type="EC" id="2.7.7.108"/>
    </reaction>
</comment>
<evidence type="ECO:0000256" key="7">
    <source>
        <dbReference type="ARBA" id="ARBA00022840"/>
    </source>
</evidence>
<accession>A0A0U2MA08</accession>
<evidence type="ECO:0000256" key="8">
    <source>
        <dbReference type="ARBA" id="ARBA00022842"/>
    </source>
</evidence>
<dbReference type="Gene3D" id="3.30.460.10">
    <property type="entry name" value="Beta Polymerase, domain 2"/>
    <property type="match status" value="1"/>
</dbReference>
<evidence type="ECO:0000313" key="15">
    <source>
        <dbReference type="Proteomes" id="UP000060778"/>
    </source>
</evidence>
<keyword evidence="2" id="KW-1277">Toxin-antitoxin system</keyword>
<keyword evidence="7" id="KW-0067">ATP-binding</keyword>
<dbReference type="SUPFAM" id="SSF81301">
    <property type="entry name" value="Nucleotidyltransferase"/>
    <property type="match status" value="1"/>
</dbReference>
<evidence type="ECO:0000256" key="5">
    <source>
        <dbReference type="ARBA" id="ARBA00022723"/>
    </source>
</evidence>
<dbReference type="Pfam" id="PF01909">
    <property type="entry name" value="NTP_transf_2"/>
    <property type="match status" value="1"/>
</dbReference>
<dbReference type="KEGG" id="iis:EYM_06510"/>
<reference evidence="14 15" key="1">
    <citation type="submission" date="2013-11" db="EMBL/GenBank/DDBJ databases">
        <title>Comparative genomics of Ignicoccus.</title>
        <authorList>
            <person name="Podar M."/>
        </authorList>
    </citation>
    <scope>NUCLEOTIDE SEQUENCE [LARGE SCALE GENOMIC DNA]</scope>
    <source>
        <strain evidence="14 15">DSM 13165</strain>
    </source>
</reference>
<proteinExistence type="inferred from homology"/>
<evidence type="ECO:0000256" key="1">
    <source>
        <dbReference type="ARBA" id="ARBA00001946"/>
    </source>
</evidence>
<dbReference type="InterPro" id="IPR052038">
    <property type="entry name" value="Type-VII_TA_antitoxin"/>
</dbReference>
<dbReference type="PATRIC" id="fig|940295.4.peg.1261"/>
<dbReference type="GO" id="GO:0046872">
    <property type="term" value="F:metal ion binding"/>
    <property type="evidence" value="ECO:0007669"/>
    <property type="project" value="UniProtKB-KW"/>
</dbReference>
<comment type="catalytic activity">
    <reaction evidence="11">
        <text>O-(5'-adenylyl)-L-tyrosyl-[protein] + ATP = O-[5'-(adenylyl-(5'-&gt;3')-adenylyl)]-L-tyrosyl-[protein] + diphosphate</text>
        <dbReference type="Rhea" id="RHEA:66528"/>
        <dbReference type="Rhea" id="RHEA-COMP:13846"/>
        <dbReference type="Rhea" id="RHEA-COMP:17046"/>
        <dbReference type="ChEBI" id="CHEBI:30616"/>
        <dbReference type="ChEBI" id="CHEBI:33019"/>
        <dbReference type="ChEBI" id="CHEBI:83624"/>
        <dbReference type="ChEBI" id="CHEBI:167160"/>
    </reaction>
</comment>
<evidence type="ECO:0000256" key="2">
    <source>
        <dbReference type="ARBA" id="ARBA00022649"/>
    </source>
</evidence>
<dbReference type="GeneID" id="30680676"/>
<evidence type="ECO:0000313" key="14">
    <source>
        <dbReference type="EMBL" id="ALU11949.1"/>
    </source>
</evidence>
<keyword evidence="4" id="KW-0548">Nucleotidyltransferase</keyword>
<keyword evidence="6" id="KW-0547">Nucleotide-binding</keyword>
<dbReference type="AlphaFoldDB" id="A0A0U2MA08"/>
<dbReference type="OrthoDB" id="9287at2157"/>
<evidence type="ECO:0000256" key="6">
    <source>
        <dbReference type="ARBA" id="ARBA00022741"/>
    </source>
</evidence>
<dbReference type="InterPro" id="IPR002934">
    <property type="entry name" value="Polymerase_NTP_transf_dom"/>
</dbReference>
<keyword evidence="3" id="KW-0808">Transferase</keyword>
<name>A0A0U2MA08_9CREN</name>
<evidence type="ECO:0000256" key="11">
    <source>
        <dbReference type="ARBA" id="ARBA00047518"/>
    </source>
</evidence>
<evidence type="ECO:0000256" key="3">
    <source>
        <dbReference type="ARBA" id="ARBA00022679"/>
    </source>
</evidence>
<dbReference type="PIRSF" id="PIRSF005928">
    <property type="entry name" value="Nucleotidltrnsf"/>
    <property type="match status" value="1"/>
</dbReference>
<dbReference type="InterPro" id="IPR043519">
    <property type="entry name" value="NT_sf"/>
</dbReference>
<dbReference type="GO" id="GO:0005524">
    <property type="term" value="F:ATP binding"/>
    <property type="evidence" value="ECO:0007669"/>
    <property type="project" value="UniProtKB-KW"/>
</dbReference>
<organism evidence="14 15">
    <name type="scientific">Ignicoccus islandicus DSM 13165</name>
    <dbReference type="NCBI Taxonomy" id="940295"/>
    <lineage>
        <taxon>Archaea</taxon>
        <taxon>Thermoproteota</taxon>
        <taxon>Thermoprotei</taxon>
        <taxon>Desulfurococcales</taxon>
        <taxon>Desulfurococcaceae</taxon>
        <taxon>Ignicoccus</taxon>
    </lineage>
</organism>
<keyword evidence="5" id="KW-0479">Metal-binding</keyword>
<comment type="cofactor">
    <cofactor evidence="1">
        <name>Mg(2+)</name>
        <dbReference type="ChEBI" id="CHEBI:18420"/>
    </cofactor>
</comment>
<dbReference type="PANTHER" id="PTHR33571">
    <property type="entry name" value="SSL8005 PROTEIN"/>
    <property type="match status" value="1"/>
</dbReference>
<dbReference type="InterPro" id="IPR009185">
    <property type="entry name" value="Nucleotidl_trans"/>
</dbReference>
<dbReference type="EC" id="2.7.7.108" evidence="9"/>
<evidence type="ECO:0000256" key="9">
    <source>
        <dbReference type="ARBA" id="ARBA00034531"/>
    </source>
</evidence>
<evidence type="ECO:0000256" key="4">
    <source>
        <dbReference type="ARBA" id="ARBA00022695"/>
    </source>
</evidence>
<comment type="similarity">
    <text evidence="10">Belongs to the MntA antitoxin family.</text>
</comment>
<evidence type="ECO:0000256" key="12">
    <source>
        <dbReference type="ARBA" id="ARBA00048696"/>
    </source>
</evidence>
<dbReference type="CDD" id="cd05403">
    <property type="entry name" value="NT_KNTase_like"/>
    <property type="match status" value="1"/>
</dbReference>
<evidence type="ECO:0000259" key="13">
    <source>
        <dbReference type="Pfam" id="PF01909"/>
    </source>
</evidence>
<keyword evidence="15" id="KW-1185">Reference proteome</keyword>
<sequence>MQVIYNAKRWNVLRTKREKAINVMEKLADLHPIVHGSVARGDVREDSDVDIAILRPVPPYMVELRLHFSHGYIVQATPFSTPKAYLALDEREEVVISFPLAPLSRSEIEFYAFGGQLDLEGLKKGLRVPGIDKSLHLIVPTDQGHWEEPVIGMEGEAAKLLGISILTIKERIALLTRRRERGHTGVFVKFKFQGSVEEALYEMARKNKLFRKKLENAGML</sequence>
<dbReference type="PANTHER" id="PTHR33571:SF14">
    <property type="entry name" value="PROTEIN ADENYLYLTRANSFERASE MJ0435-RELATED"/>
    <property type="match status" value="1"/>
</dbReference>
<gene>
    <name evidence="14" type="ORF">EYM_06510</name>
</gene>
<dbReference type="STRING" id="940295.EYM_06510"/>
<evidence type="ECO:0000256" key="10">
    <source>
        <dbReference type="ARBA" id="ARBA00038276"/>
    </source>
</evidence>
<feature type="domain" description="Polymerase nucleotidyl transferase" evidence="13">
    <location>
        <begin position="29"/>
        <end position="63"/>
    </location>
</feature>